<dbReference type="GO" id="GO:0003727">
    <property type="term" value="F:single-stranded RNA binding"/>
    <property type="evidence" value="ECO:0007669"/>
    <property type="project" value="InterPro"/>
</dbReference>
<evidence type="ECO:0000313" key="8">
    <source>
        <dbReference type="Proteomes" id="UP000287996"/>
    </source>
</evidence>
<organism evidence="7 8">
    <name type="scientific">Idiomarina tyrosinivorans</name>
    <dbReference type="NCBI Taxonomy" id="1445662"/>
    <lineage>
        <taxon>Bacteria</taxon>
        <taxon>Pseudomonadati</taxon>
        <taxon>Pseudomonadota</taxon>
        <taxon>Gammaproteobacteria</taxon>
        <taxon>Alteromonadales</taxon>
        <taxon>Idiomarinaceae</taxon>
        <taxon>Idiomarina</taxon>
    </lineage>
</organism>
<evidence type="ECO:0000256" key="1">
    <source>
        <dbReference type="ARBA" id="ARBA00008396"/>
    </source>
</evidence>
<dbReference type="Gene3D" id="3.10.290.10">
    <property type="entry name" value="RNA-binding S4 domain"/>
    <property type="match status" value="1"/>
</dbReference>
<dbReference type="AlphaFoldDB" id="A0A432ZQZ5"/>
<dbReference type="SMART" id="SM00363">
    <property type="entry name" value="S4"/>
    <property type="match status" value="1"/>
</dbReference>
<comment type="caution">
    <text evidence="7">The sequence shown here is derived from an EMBL/GenBank/DDBJ whole genome shotgun (WGS) entry which is preliminary data.</text>
</comment>
<comment type="similarity">
    <text evidence="1 4">Belongs to the HSP15 family.</text>
</comment>
<evidence type="ECO:0000259" key="6">
    <source>
        <dbReference type="SMART" id="SM00363"/>
    </source>
</evidence>
<dbReference type="GO" id="GO:0034605">
    <property type="term" value="P:cellular response to heat"/>
    <property type="evidence" value="ECO:0007669"/>
    <property type="project" value="InterPro"/>
</dbReference>
<feature type="region of interest" description="Disordered" evidence="5">
    <location>
        <begin position="91"/>
        <end position="143"/>
    </location>
</feature>
<keyword evidence="8" id="KW-1185">Reference proteome</keyword>
<dbReference type="EMBL" id="PIQH01000005">
    <property type="protein sequence ID" value="RUO80303.1"/>
    <property type="molecule type" value="Genomic_DNA"/>
</dbReference>
<keyword evidence="2 4" id="KW-0694">RNA-binding</keyword>
<protein>
    <recommendedName>
        <fullName evidence="4">Heat shock protein 15</fullName>
    </recommendedName>
</protein>
<evidence type="ECO:0000313" key="7">
    <source>
        <dbReference type="EMBL" id="RUO80303.1"/>
    </source>
</evidence>
<reference evidence="7 8" key="1">
    <citation type="journal article" date="2011" name="Front. Microbiol.">
        <title>Genomic signatures of strain selection and enhancement in Bacillus atrophaeus var. globigii, a historical biowarfare simulant.</title>
        <authorList>
            <person name="Gibbons H.S."/>
            <person name="Broomall S.M."/>
            <person name="McNew L.A."/>
            <person name="Daligault H."/>
            <person name="Chapman C."/>
            <person name="Bruce D."/>
            <person name="Karavis M."/>
            <person name="Krepps M."/>
            <person name="McGregor P.A."/>
            <person name="Hong C."/>
            <person name="Park K.H."/>
            <person name="Akmal A."/>
            <person name="Feldman A."/>
            <person name="Lin J.S."/>
            <person name="Chang W.E."/>
            <person name="Higgs B.W."/>
            <person name="Demirev P."/>
            <person name="Lindquist J."/>
            <person name="Liem A."/>
            <person name="Fochler E."/>
            <person name="Read T.D."/>
            <person name="Tapia R."/>
            <person name="Johnson S."/>
            <person name="Bishop-Lilly K.A."/>
            <person name="Detter C."/>
            <person name="Han C."/>
            <person name="Sozhamannan S."/>
            <person name="Rosenzweig C.N."/>
            <person name="Skowronski E.W."/>
        </authorList>
    </citation>
    <scope>NUCLEOTIDE SEQUENCE [LARGE SCALE GENOMIC DNA]</scope>
    <source>
        <strain evidence="7 8">CC-PW-9</strain>
    </source>
</reference>
<dbReference type="PROSITE" id="PS50889">
    <property type="entry name" value="S4"/>
    <property type="match status" value="1"/>
</dbReference>
<keyword evidence="3 4" id="KW-0238">DNA-binding</keyword>
<dbReference type="Pfam" id="PF01479">
    <property type="entry name" value="S4"/>
    <property type="match status" value="1"/>
</dbReference>
<dbReference type="RefSeq" id="WP_126841801.1">
    <property type="nucleotide sequence ID" value="NZ_PIQH01000005.1"/>
</dbReference>
<dbReference type="GO" id="GO:0043023">
    <property type="term" value="F:ribosomal large subunit binding"/>
    <property type="evidence" value="ECO:0007669"/>
    <property type="project" value="InterPro"/>
</dbReference>
<evidence type="ECO:0000256" key="4">
    <source>
        <dbReference type="PIRNR" id="PIRNR016821"/>
    </source>
</evidence>
<proteinExistence type="inferred from homology"/>
<feature type="domain" description="RNA-binding S4" evidence="6">
    <location>
        <begin position="12"/>
        <end position="73"/>
    </location>
</feature>
<dbReference type="CDD" id="cd00165">
    <property type="entry name" value="S4"/>
    <property type="match status" value="1"/>
</dbReference>
<evidence type="ECO:0000256" key="5">
    <source>
        <dbReference type="SAM" id="MobiDB-lite"/>
    </source>
</evidence>
<dbReference type="GO" id="GO:0003677">
    <property type="term" value="F:DNA binding"/>
    <property type="evidence" value="ECO:0007669"/>
    <property type="project" value="UniProtKB-KW"/>
</dbReference>
<evidence type="ECO:0000256" key="2">
    <source>
        <dbReference type="ARBA" id="ARBA00022884"/>
    </source>
</evidence>
<dbReference type="Proteomes" id="UP000287996">
    <property type="component" value="Unassembled WGS sequence"/>
</dbReference>
<dbReference type="PIRSF" id="PIRSF016821">
    <property type="entry name" value="HSP15"/>
    <property type="match status" value="1"/>
</dbReference>
<dbReference type="SUPFAM" id="SSF55174">
    <property type="entry name" value="Alpha-L RNA-binding motif"/>
    <property type="match status" value="1"/>
</dbReference>
<accession>A0A432ZQZ5</accession>
<dbReference type="OrthoDB" id="9797176at2"/>
<dbReference type="InterPro" id="IPR002942">
    <property type="entry name" value="S4_RNA-bd"/>
</dbReference>
<name>A0A432ZQZ5_9GAMM</name>
<dbReference type="InterPro" id="IPR025708">
    <property type="entry name" value="HSP15"/>
</dbReference>
<feature type="compositionally biased region" description="Basic and acidic residues" evidence="5">
    <location>
        <begin position="91"/>
        <end position="100"/>
    </location>
</feature>
<dbReference type="InterPro" id="IPR036986">
    <property type="entry name" value="S4_RNA-bd_sf"/>
</dbReference>
<gene>
    <name evidence="7" type="ORF">CWI84_06645</name>
</gene>
<sequence length="143" mass="16427">MTKQASSDSAAIRLDKWLWAARFYKTRALARQMVQAGKVHYDGQRSKPSKTVQVGAIITLRQGYDSREVEVVQLSDERRGADIAQTLYRETEQSLEKREQNAQARKLNALYNPHPDGRPDKKQRRQLIRMKSERAKPDSSGND</sequence>
<evidence type="ECO:0000256" key="3">
    <source>
        <dbReference type="ARBA" id="ARBA00023125"/>
    </source>
</evidence>
<dbReference type="NCBIfam" id="NF007673">
    <property type="entry name" value="PRK10348.1"/>
    <property type="match status" value="1"/>
</dbReference>